<dbReference type="SUPFAM" id="SSF52540">
    <property type="entry name" value="P-loop containing nucleoside triphosphate hydrolases"/>
    <property type="match status" value="1"/>
</dbReference>
<keyword evidence="3" id="KW-0547">Nucleotide-binding</keyword>
<comment type="subcellular location">
    <subcellularLocation>
        <location evidence="1">Membrane</location>
        <topology evidence="1">Multi-pass membrane protein</topology>
    </subcellularLocation>
</comment>
<dbReference type="InterPro" id="IPR003593">
    <property type="entry name" value="AAA+_ATPase"/>
</dbReference>
<dbReference type="SUPFAM" id="SSF90123">
    <property type="entry name" value="ABC transporter transmembrane region"/>
    <property type="match status" value="1"/>
</dbReference>
<dbReference type="InterPro" id="IPR039421">
    <property type="entry name" value="Type_1_exporter"/>
</dbReference>
<keyword evidence="2" id="KW-0812">Transmembrane</keyword>
<evidence type="ECO:0000256" key="6">
    <source>
        <dbReference type="ARBA" id="ARBA00023136"/>
    </source>
</evidence>
<keyword evidence="6" id="KW-0472">Membrane</keyword>
<evidence type="ECO:0000256" key="2">
    <source>
        <dbReference type="ARBA" id="ARBA00022692"/>
    </source>
</evidence>
<dbReference type="InterPro" id="IPR003439">
    <property type="entry name" value="ABC_transporter-like_ATP-bd"/>
</dbReference>
<sequence length="428" mass="46305">MYVRVSSKWEKRCDEAASDSSATLEDVLLNLSLIRVYDLRSFFCGKQSATASKAWKVGLQRAMHTGPWFGLYQSINLPLTALVFYYGMSLVSQDTHNIGLSNMLQVINLLLFSIGTSLEFLNGLPQLTTARVAATELLQYSDLKGCVDTGEEFSIRPDSPLPVQMRSVNLTSEESTAKILREVTYTVNSGSCVAIVGSSGSGKTTMLSLLLGLTAPDVSLDTQSRTSAFPLCFGGVPYSILDWQHVHSEMAYVPQQPFLFPATIRENIAYGIATTCPMSIQEMVTQAAQATGIHDFIISLPDGYETVVGDGGQALSGGQAQLVNIARALARRPRLLVLDEPSSALDPESTLHVCRALASLIRSPGRPQDGVAVVVATHSVEMMQMADEVVVLHQGCKVEQGTFGELMASRGHLWKILGPSRKDVVAAE</sequence>
<dbReference type="GO" id="GO:0005524">
    <property type="term" value="F:ATP binding"/>
    <property type="evidence" value="ECO:0007669"/>
    <property type="project" value="UniProtKB-KW"/>
</dbReference>
<keyword evidence="4" id="KW-0067">ATP-binding</keyword>
<reference evidence="9" key="1">
    <citation type="journal article" date="2020" name="bioRxiv">
        <title>Whole genome comparisons of ergot fungi reveals the divergence and evolution of species within the genus Claviceps are the result of varying mechanisms driving genome evolution and host range expansion.</title>
        <authorList>
            <person name="Wyka S.A."/>
            <person name="Mondo S.J."/>
            <person name="Liu M."/>
            <person name="Dettman J."/>
            <person name="Nalam V."/>
            <person name="Broders K.D."/>
        </authorList>
    </citation>
    <scope>NUCLEOTIDE SEQUENCE</scope>
    <source>
        <strain evidence="9">CCC 489</strain>
    </source>
</reference>
<accession>A0A8K0NP45</accession>
<dbReference type="OrthoDB" id="6500128at2759"/>
<dbReference type="GO" id="GO:0016887">
    <property type="term" value="F:ATP hydrolysis activity"/>
    <property type="evidence" value="ECO:0007669"/>
    <property type="project" value="InterPro"/>
</dbReference>
<dbReference type="InterPro" id="IPR017871">
    <property type="entry name" value="ABC_transporter-like_CS"/>
</dbReference>
<dbReference type="PROSITE" id="PS00211">
    <property type="entry name" value="ABC_TRANSPORTER_1"/>
    <property type="match status" value="1"/>
</dbReference>
<dbReference type="Pfam" id="PF00005">
    <property type="entry name" value="ABC_tran"/>
    <property type="match status" value="1"/>
</dbReference>
<keyword evidence="5" id="KW-1133">Transmembrane helix</keyword>
<dbReference type="Gene3D" id="1.20.1560.10">
    <property type="entry name" value="ABC transporter type 1, transmembrane domain"/>
    <property type="match status" value="1"/>
</dbReference>
<dbReference type="PROSITE" id="PS50893">
    <property type="entry name" value="ABC_TRANSPORTER_2"/>
    <property type="match status" value="1"/>
</dbReference>
<protein>
    <submittedName>
        <fullName evidence="9">Uncharacterized protein</fullName>
    </submittedName>
</protein>
<dbReference type="Gene3D" id="3.40.50.300">
    <property type="entry name" value="P-loop containing nucleotide triphosphate hydrolases"/>
    <property type="match status" value="1"/>
</dbReference>
<evidence type="ECO:0000313" key="10">
    <source>
        <dbReference type="Proteomes" id="UP000811619"/>
    </source>
</evidence>
<evidence type="ECO:0000259" key="8">
    <source>
        <dbReference type="PROSITE" id="PS50929"/>
    </source>
</evidence>
<comment type="caution">
    <text evidence="9">The sequence shown here is derived from an EMBL/GenBank/DDBJ whole genome shotgun (WGS) entry which is preliminary data.</text>
</comment>
<dbReference type="InterPro" id="IPR027417">
    <property type="entry name" value="P-loop_NTPase"/>
</dbReference>
<gene>
    <name evidence="9" type="ORF">E4U42_004585</name>
</gene>
<evidence type="ECO:0000259" key="7">
    <source>
        <dbReference type="PROSITE" id="PS50893"/>
    </source>
</evidence>
<feature type="domain" description="ABC transporter" evidence="7">
    <location>
        <begin position="165"/>
        <end position="419"/>
    </location>
</feature>
<dbReference type="EMBL" id="SRPY01000041">
    <property type="protein sequence ID" value="KAG5929772.1"/>
    <property type="molecule type" value="Genomic_DNA"/>
</dbReference>
<dbReference type="GO" id="GO:0140359">
    <property type="term" value="F:ABC-type transporter activity"/>
    <property type="evidence" value="ECO:0007669"/>
    <property type="project" value="InterPro"/>
</dbReference>
<evidence type="ECO:0000256" key="3">
    <source>
        <dbReference type="ARBA" id="ARBA00022741"/>
    </source>
</evidence>
<proteinExistence type="predicted"/>
<organism evidence="9 10">
    <name type="scientific">Claviceps africana</name>
    <dbReference type="NCBI Taxonomy" id="83212"/>
    <lineage>
        <taxon>Eukaryota</taxon>
        <taxon>Fungi</taxon>
        <taxon>Dikarya</taxon>
        <taxon>Ascomycota</taxon>
        <taxon>Pezizomycotina</taxon>
        <taxon>Sordariomycetes</taxon>
        <taxon>Hypocreomycetidae</taxon>
        <taxon>Hypocreales</taxon>
        <taxon>Clavicipitaceae</taxon>
        <taxon>Claviceps</taxon>
    </lineage>
</organism>
<dbReference type="PROSITE" id="PS50929">
    <property type="entry name" value="ABC_TM1F"/>
    <property type="match status" value="1"/>
</dbReference>
<dbReference type="SMART" id="SM00382">
    <property type="entry name" value="AAA"/>
    <property type="match status" value="1"/>
</dbReference>
<evidence type="ECO:0000256" key="4">
    <source>
        <dbReference type="ARBA" id="ARBA00022840"/>
    </source>
</evidence>
<dbReference type="InterPro" id="IPR036640">
    <property type="entry name" value="ABC1_TM_sf"/>
</dbReference>
<dbReference type="PANTHER" id="PTHR24221:SF288">
    <property type="entry name" value="P-LOOP CONTAINING NUCLEOSIDE TRIPHOSPHATE HYDROLASE PROTEIN"/>
    <property type="match status" value="1"/>
</dbReference>
<dbReference type="GO" id="GO:0016020">
    <property type="term" value="C:membrane"/>
    <property type="evidence" value="ECO:0007669"/>
    <property type="project" value="UniProtKB-SubCell"/>
</dbReference>
<feature type="domain" description="ABC transmembrane type-1" evidence="8">
    <location>
        <begin position="1"/>
        <end position="129"/>
    </location>
</feature>
<keyword evidence="10" id="KW-1185">Reference proteome</keyword>
<dbReference type="AlphaFoldDB" id="A0A8K0NP45"/>
<dbReference type="Proteomes" id="UP000811619">
    <property type="component" value="Unassembled WGS sequence"/>
</dbReference>
<evidence type="ECO:0000256" key="5">
    <source>
        <dbReference type="ARBA" id="ARBA00022989"/>
    </source>
</evidence>
<evidence type="ECO:0000313" key="9">
    <source>
        <dbReference type="EMBL" id="KAG5929772.1"/>
    </source>
</evidence>
<evidence type="ECO:0000256" key="1">
    <source>
        <dbReference type="ARBA" id="ARBA00004141"/>
    </source>
</evidence>
<dbReference type="PANTHER" id="PTHR24221">
    <property type="entry name" value="ATP-BINDING CASSETTE SUB-FAMILY B"/>
    <property type="match status" value="1"/>
</dbReference>
<dbReference type="InterPro" id="IPR011527">
    <property type="entry name" value="ABC1_TM_dom"/>
</dbReference>
<name>A0A8K0NP45_9HYPO</name>